<dbReference type="InterPro" id="IPR013784">
    <property type="entry name" value="Carb-bd-like_fold"/>
</dbReference>
<dbReference type="GO" id="GO:0030246">
    <property type="term" value="F:carbohydrate binding"/>
    <property type="evidence" value="ECO:0007669"/>
    <property type="project" value="InterPro"/>
</dbReference>
<keyword evidence="2" id="KW-1185">Reference proteome</keyword>
<dbReference type="SUPFAM" id="SSF49452">
    <property type="entry name" value="Starch-binding domain-like"/>
    <property type="match status" value="1"/>
</dbReference>
<evidence type="ECO:0008006" key="3">
    <source>
        <dbReference type="Google" id="ProtNLM"/>
    </source>
</evidence>
<protein>
    <recommendedName>
        <fullName evidence="3">Carboxypeptidase regulatory-like domain-containing protein</fullName>
    </recommendedName>
</protein>
<evidence type="ECO:0000313" key="1">
    <source>
        <dbReference type="EMBL" id="SMC70897.1"/>
    </source>
</evidence>
<accession>A0A1W2BD59</accession>
<dbReference type="OrthoDB" id="676304at2"/>
<evidence type="ECO:0000313" key="2">
    <source>
        <dbReference type="Proteomes" id="UP000192756"/>
    </source>
</evidence>
<dbReference type="AlphaFoldDB" id="A0A1W2BD59"/>
<sequence>MKKLSFLAMAGLLIAFFAFTFIKDGGIQGKVTPPEGAVQVLAVSGKDTLKTEINNGSFLFAAVKPGTYTLWVKAKAPYKDTSLENVAVVDSSTTDVGEIKLLQ</sequence>
<name>A0A1W2BD59_9SPHI</name>
<dbReference type="RefSeq" id="WP_084238511.1">
    <property type="nucleotide sequence ID" value="NZ_FWXT01000001.1"/>
</dbReference>
<dbReference type="Gene3D" id="2.60.40.1120">
    <property type="entry name" value="Carboxypeptidase-like, regulatory domain"/>
    <property type="match status" value="1"/>
</dbReference>
<proteinExistence type="predicted"/>
<reference evidence="2" key="1">
    <citation type="submission" date="2017-04" db="EMBL/GenBank/DDBJ databases">
        <authorList>
            <person name="Varghese N."/>
            <person name="Submissions S."/>
        </authorList>
    </citation>
    <scope>NUCLEOTIDE SEQUENCE [LARGE SCALE GENOMIC DNA]</scope>
    <source>
        <strain evidence="2">DSM 12126</strain>
    </source>
</reference>
<dbReference type="Proteomes" id="UP000192756">
    <property type="component" value="Unassembled WGS sequence"/>
</dbReference>
<dbReference type="EMBL" id="FWXT01000001">
    <property type="protein sequence ID" value="SMC70897.1"/>
    <property type="molecule type" value="Genomic_DNA"/>
</dbReference>
<organism evidence="1 2">
    <name type="scientific">Pedobacter africanus</name>
    <dbReference type="NCBI Taxonomy" id="151894"/>
    <lineage>
        <taxon>Bacteria</taxon>
        <taxon>Pseudomonadati</taxon>
        <taxon>Bacteroidota</taxon>
        <taxon>Sphingobacteriia</taxon>
        <taxon>Sphingobacteriales</taxon>
        <taxon>Sphingobacteriaceae</taxon>
        <taxon>Pedobacter</taxon>
    </lineage>
</organism>
<gene>
    <name evidence="1" type="ORF">SAMN04488524_2260</name>
</gene>
<dbReference type="STRING" id="151894.SAMN04488524_2260"/>